<dbReference type="InterPro" id="IPR013249">
    <property type="entry name" value="RNA_pol_sigma70_r4_t2"/>
</dbReference>
<comment type="similarity">
    <text evidence="1">Belongs to the sigma-70 factor family. ECF subfamily.</text>
</comment>
<evidence type="ECO:0000313" key="8">
    <source>
        <dbReference type="Proteomes" id="UP000189462"/>
    </source>
</evidence>
<dbReference type="CDD" id="cd06171">
    <property type="entry name" value="Sigma70_r4"/>
    <property type="match status" value="1"/>
</dbReference>
<dbReference type="GO" id="GO:0016987">
    <property type="term" value="F:sigma factor activity"/>
    <property type="evidence" value="ECO:0007669"/>
    <property type="project" value="UniProtKB-KW"/>
</dbReference>
<proteinExistence type="inferred from homology"/>
<dbReference type="EMBL" id="MVBK01000053">
    <property type="protein sequence ID" value="OOG23987.1"/>
    <property type="molecule type" value="Genomic_DNA"/>
</dbReference>
<feature type="domain" description="RNA polymerase sigma factor 70 region 4 type 2" evidence="6">
    <location>
        <begin position="126"/>
        <end position="178"/>
    </location>
</feature>
<dbReference type="InterPro" id="IPR013325">
    <property type="entry name" value="RNA_pol_sigma_r2"/>
</dbReference>
<gene>
    <name evidence="7" type="ORF">B1C78_09625</name>
</gene>
<dbReference type="Proteomes" id="UP000189462">
    <property type="component" value="Unassembled WGS sequence"/>
</dbReference>
<sequence>MTDTSPPDLARLLSECALGNKGAFERLYRATSPKLFAIAVRILGSEAQAEECLQDAYVKIWHRAGDYRPHLASPQTWLVTIVRNGALDTLRRNRRQVTLQDPAHLEFLMDEWSTAPGPEGLDNDSDRLRDCLGQLGEDQRRCLEIAYFQGLSHAEVAQVTGTALGTVKTWIRRGLEQLRKCLDV</sequence>
<dbReference type="SUPFAM" id="SSF88946">
    <property type="entry name" value="Sigma2 domain of RNA polymerase sigma factors"/>
    <property type="match status" value="1"/>
</dbReference>
<name>A0A1V3NFV4_9GAMM</name>
<dbReference type="InterPro" id="IPR014284">
    <property type="entry name" value="RNA_pol_sigma-70_dom"/>
</dbReference>
<protein>
    <submittedName>
        <fullName evidence="7">RNA polymerase subunit sigma-24</fullName>
    </submittedName>
</protein>
<keyword evidence="8" id="KW-1185">Reference proteome</keyword>
<dbReference type="GO" id="GO:0006352">
    <property type="term" value="P:DNA-templated transcription initiation"/>
    <property type="evidence" value="ECO:0007669"/>
    <property type="project" value="InterPro"/>
</dbReference>
<dbReference type="SUPFAM" id="SSF88659">
    <property type="entry name" value="Sigma3 and sigma4 domains of RNA polymerase sigma factors"/>
    <property type="match status" value="1"/>
</dbReference>
<dbReference type="Gene3D" id="1.10.1740.10">
    <property type="match status" value="1"/>
</dbReference>
<accession>A0A1V3NFV4</accession>
<evidence type="ECO:0000256" key="3">
    <source>
        <dbReference type="ARBA" id="ARBA00023082"/>
    </source>
</evidence>
<dbReference type="Pfam" id="PF04542">
    <property type="entry name" value="Sigma70_r2"/>
    <property type="match status" value="1"/>
</dbReference>
<evidence type="ECO:0000259" key="5">
    <source>
        <dbReference type="Pfam" id="PF04542"/>
    </source>
</evidence>
<dbReference type="OrthoDB" id="9784272at2"/>
<keyword evidence="2" id="KW-0805">Transcription regulation</keyword>
<dbReference type="InterPro" id="IPR007627">
    <property type="entry name" value="RNA_pol_sigma70_r2"/>
</dbReference>
<dbReference type="AlphaFoldDB" id="A0A1V3NFV4"/>
<evidence type="ECO:0000256" key="2">
    <source>
        <dbReference type="ARBA" id="ARBA00023015"/>
    </source>
</evidence>
<dbReference type="PANTHER" id="PTHR43133:SF62">
    <property type="entry name" value="RNA POLYMERASE SIGMA FACTOR SIGZ"/>
    <property type="match status" value="1"/>
</dbReference>
<feature type="domain" description="RNA polymerase sigma-70 region 2" evidence="5">
    <location>
        <begin position="27"/>
        <end position="95"/>
    </location>
</feature>
<dbReference type="RefSeq" id="WP_077278940.1">
    <property type="nucleotide sequence ID" value="NZ_MVBK01000053.1"/>
</dbReference>
<keyword evidence="3" id="KW-0731">Sigma factor</keyword>
<dbReference type="NCBIfam" id="TIGR02937">
    <property type="entry name" value="sigma70-ECF"/>
    <property type="match status" value="1"/>
</dbReference>
<evidence type="ECO:0000313" key="7">
    <source>
        <dbReference type="EMBL" id="OOG23987.1"/>
    </source>
</evidence>
<organism evidence="7 8">
    <name type="scientific">Thioalkalivibrio denitrificans</name>
    <dbReference type="NCBI Taxonomy" id="108003"/>
    <lineage>
        <taxon>Bacteria</taxon>
        <taxon>Pseudomonadati</taxon>
        <taxon>Pseudomonadota</taxon>
        <taxon>Gammaproteobacteria</taxon>
        <taxon>Chromatiales</taxon>
        <taxon>Ectothiorhodospiraceae</taxon>
        <taxon>Thioalkalivibrio</taxon>
    </lineage>
</organism>
<evidence type="ECO:0000256" key="1">
    <source>
        <dbReference type="ARBA" id="ARBA00010641"/>
    </source>
</evidence>
<evidence type="ECO:0000256" key="4">
    <source>
        <dbReference type="ARBA" id="ARBA00023163"/>
    </source>
</evidence>
<dbReference type="Pfam" id="PF08281">
    <property type="entry name" value="Sigma70_r4_2"/>
    <property type="match status" value="1"/>
</dbReference>
<dbReference type="GO" id="GO:0003677">
    <property type="term" value="F:DNA binding"/>
    <property type="evidence" value="ECO:0007669"/>
    <property type="project" value="InterPro"/>
</dbReference>
<comment type="caution">
    <text evidence="7">The sequence shown here is derived from an EMBL/GenBank/DDBJ whole genome shotgun (WGS) entry which is preliminary data.</text>
</comment>
<dbReference type="STRING" id="108003.B1C78_09625"/>
<dbReference type="Gene3D" id="1.10.10.10">
    <property type="entry name" value="Winged helix-like DNA-binding domain superfamily/Winged helix DNA-binding domain"/>
    <property type="match status" value="1"/>
</dbReference>
<dbReference type="PANTHER" id="PTHR43133">
    <property type="entry name" value="RNA POLYMERASE ECF-TYPE SIGMA FACTO"/>
    <property type="match status" value="1"/>
</dbReference>
<evidence type="ECO:0000259" key="6">
    <source>
        <dbReference type="Pfam" id="PF08281"/>
    </source>
</evidence>
<dbReference type="InterPro" id="IPR039425">
    <property type="entry name" value="RNA_pol_sigma-70-like"/>
</dbReference>
<dbReference type="InterPro" id="IPR036388">
    <property type="entry name" value="WH-like_DNA-bd_sf"/>
</dbReference>
<reference evidence="7 8" key="1">
    <citation type="submission" date="2017-02" db="EMBL/GenBank/DDBJ databases">
        <title>Genomic diversity within the haloalkaliphilic genus Thioalkalivibrio.</title>
        <authorList>
            <person name="Ahn A.-C."/>
            <person name="Meier-Kolthoff J."/>
            <person name="Overmars L."/>
            <person name="Richter M."/>
            <person name="Woyke T."/>
            <person name="Sorokin D.Y."/>
            <person name="Muyzer G."/>
        </authorList>
    </citation>
    <scope>NUCLEOTIDE SEQUENCE [LARGE SCALE GENOMIC DNA]</scope>
    <source>
        <strain evidence="7 8">ALJD</strain>
    </source>
</reference>
<dbReference type="InterPro" id="IPR013324">
    <property type="entry name" value="RNA_pol_sigma_r3/r4-like"/>
</dbReference>
<keyword evidence="4" id="KW-0804">Transcription</keyword>